<dbReference type="Proteomes" id="UP000663877">
    <property type="component" value="Unassembled WGS sequence"/>
</dbReference>
<dbReference type="EMBL" id="CAJNOM010000076">
    <property type="protein sequence ID" value="CAF0991355.1"/>
    <property type="molecule type" value="Genomic_DNA"/>
</dbReference>
<gene>
    <name evidence="8" type="ORF">BJG266_LOCUS21366</name>
    <name evidence="7" type="ORF">QVE165_LOCUS14413</name>
</gene>
<feature type="transmembrane region" description="Helical" evidence="5">
    <location>
        <begin position="294"/>
        <end position="315"/>
    </location>
</feature>
<feature type="transmembrane region" description="Helical" evidence="5">
    <location>
        <begin position="93"/>
        <end position="114"/>
    </location>
</feature>
<feature type="transmembrane region" description="Helical" evidence="5">
    <location>
        <begin position="53"/>
        <end position="78"/>
    </location>
</feature>
<dbReference type="Proteomes" id="UP000663832">
    <property type="component" value="Unassembled WGS sequence"/>
</dbReference>
<evidence type="ECO:0000313" key="10">
    <source>
        <dbReference type="Proteomes" id="UP000663877"/>
    </source>
</evidence>
<evidence type="ECO:0000256" key="3">
    <source>
        <dbReference type="ARBA" id="ARBA00022989"/>
    </source>
</evidence>
<keyword evidence="2 5" id="KW-0812">Transmembrane</keyword>
<evidence type="ECO:0000256" key="4">
    <source>
        <dbReference type="ARBA" id="ARBA00023136"/>
    </source>
</evidence>
<keyword evidence="4 5" id="KW-0472">Membrane</keyword>
<protein>
    <recommendedName>
        <fullName evidence="6">G-protein coupled receptors family 1 profile domain-containing protein</fullName>
    </recommendedName>
</protein>
<organism evidence="8 10">
    <name type="scientific">Adineta steineri</name>
    <dbReference type="NCBI Taxonomy" id="433720"/>
    <lineage>
        <taxon>Eukaryota</taxon>
        <taxon>Metazoa</taxon>
        <taxon>Spiralia</taxon>
        <taxon>Gnathifera</taxon>
        <taxon>Rotifera</taxon>
        <taxon>Eurotatoria</taxon>
        <taxon>Bdelloidea</taxon>
        <taxon>Adinetida</taxon>
        <taxon>Adinetidae</taxon>
        <taxon>Adineta</taxon>
    </lineage>
</organism>
<comment type="subcellular location">
    <subcellularLocation>
        <location evidence="1">Membrane</location>
    </subcellularLocation>
</comment>
<dbReference type="GO" id="GO:0016020">
    <property type="term" value="C:membrane"/>
    <property type="evidence" value="ECO:0007669"/>
    <property type="project" value="UniProtKB-SubCell"/>
</dbReference>
<evidence type="ECO:0000256" key="5">
    <source>
        <dbReference type="SAM" id="Phobius"/>
    </source>
</evidence>
<feature type="transmembrane region" description="Helical" evidence="5">
    <location>
        <begin position="20"/>
        <end position="41"/>
    </location>
</feature>
<name>A0A814P0Z9_9BILA</name>
<feature type="transmembrane region" description="Helical" evidence="5">
    <location>
        <begin position="162"/>
        <end position="185"/>
    </location>
</feature>
<evidence type="ECO:0000256" key="1">
    <source>
        <dbReference type="ARBA" id="ARBA00004370"/>
    </source>
</evidence>
<evidence type="ECO:0000256" key="2">
    <source>
        <dbReference type="ARBA" id="ARBA00022692"/>
    </source>
</evidence>
<evidence type="ECO:0000313" key="8">
    <source>
        <dbReference type="EMBL" id="CAF1101272.1"/>
    </source>
</evidence>
<comment type="caution">
    <text evidence="8">The sequence shown here is derived from an EMBL/GenBank/DDBJ whole genome shotgun (WGS) entry which is preliminary data.</text>
</comment>
<keyword evidence="9" id="KW-1185">Reference proteome</keyword>
<feature type="domain" description="G-protein coupled receptors family 1 profile" evidence="6">
    <location>
        <begin position="33"/>
        <end position="139"/>
    </location>
</feature>
<sequence>MLSSDDFLTLLQSIQTNLLQIGGPILLVCGVIGCVINLIVFAQKNLRKSPCSIYLIAVNIGNLLNITLPILFFILAYGYDIDLTTHNLFMCRFYYYTTYLFDILSAFYLILASIDRVLVTSSNVRTRQKSTRRLAYICIGSGTLFWILFHCHTLFLTDIQEIAPGYFTCYYRAGAYVVFTGYYSFRSLLTDDYQINNLEKSFNEYFHLYCPQAFRRIVCDENSLLNGEIIECDHKKERKIFSSESRTNESVLNYLNDNYFVEDLGAFYLILASIDRVLVTSSNTRTRQRSTRRLAYVCIGSGTLFWILFHCHTLILTDIQEIAPGYSICYARAGRYVVFLERRDTLLETDENGTAKITDIQGGQIRRNIILKERLPDPNGKVVTFLLNSDGIVLKKFNRSVWITYMVVNELPRKIRFNNNNTVACCISMGGTKPKKDQFQDFIID</sequence>
<evidence type="ECO:0000313" key="9">
    <source>
        <dbReference type="Proteomes" id="UP000663832"/>
    </source>
</evidence>
<proteinExistence type="predicted"/>
<evidence type="ECO:0000259" key="6">
    <source>
        <dbReference type="PROSITE" id="PS50262"/>
    </source>
</evidence>
<dbReference type="EMBL" id="CAJNOI010000127">
    <property type="protein sequence ID" value="CAF1101272.1"/>
    <property type="molecule type" value="Genomic_DNA"/>
</dbReference>
<evidence type="ECO:0000313" key="7">
    <source>
        <dbReference type="EMBL" id="CAF0991355.1"/>
    </source>
</evidence>
<accession>A0A814P0Z9</accession>
<reference evidence="8" key="1">
    <citation type="submission" date="2021-02" db="EMBL/GenBank/DDBJ databases">
        <authorList>
            <person name="Nowell W R."/>
        </authorList>
    </citation>
    <scope>NUCLEOTIDE SEQUENCE</scope>
</reference>
<keyword evidence="3 5" id="KW-1133">Transmembrane helix</keyword>
<dbReference type="InterPro" id="IPR017452">
    <property type="entry name" value="GPCR_Rhodpsn_7TM"/>
</dbReference>
<feature type="transmembrane region" description="Helical" evidence="5">
    <location>
        <begin position="134"/>
        <end position="156"/>
    </location>
</feature>
<dbReference type="OrthoDB" id="10010998at2759"/>
<dbReference type="Gene3D" id="1.20.1070.10">
    <property type="entry name" value="Rhodopsin 7-helix transmembrane proteins"/>
    <property type="match status" value="1"/>
</dbReference>
<dbReference type="AlphaFoldDB" id="A0A814P0Z9"/>
<dbReference type="SUPFAM" id="SSF81321">
    <property type="entry name" value="Family A G protein-coupled receptor-like"/>
    <property type="match status" value="1"/>
</dbReference>
<dbReference type="PROSITE" id="PS50262">
    <property type="entry name" value="G_PROTEIN_RECEP_F1_2"/>
    <property type="match status" value="1"/>
</dbReference>